<accession>A0ACB1ASC2</accession>
<evidence type="ECO:0000313" key="2">
    <source>
        <dbReference type="Proteomes" id="UP001497535"/>
    </source>
</evidence>
<evidence type="ECO:0000313" key="1">
    <source>
        <dbReference type="EMBL" id="CAK5098077.1"/>
    </source>
</evidence>
<protein>
    <submittedName>
        <fullName evidence="1">Uncharacterized protein</fullName>
    </submittedName>
</protein>
<gene>
    <name evidence="1" type="ORF">MENTE1834_LOCUS41522</name>
</gene>
<dbReference type="Proteomes" id="UP001497535">
    <property type="component" value="Unassembled WGS sequence"/>
</dbReference>
<proteinExistence type="predicted"/>
<comment type="caution">
    <text evidence="1">The sequence shown here is derived from an EMBL/GenBank/DDBJ whole genome shotgun (WGS) entry which is preliminary data.</text>
</comment>
<dbReference type="EMBL" id="CAVMJV010000102">
    <property type="protein sequence ID" value="CAK5098077.1"/>
    <property type="molecule type" value="Genomic_DNA"/>
</dbReference>
<sequence length="62" mass="7137">MYLVPFEDFHFVCSCSQSSGYGNWRQNVQLFDSSCIQVDYSIVVRCQVLLFVVDFGCCPENI</sequence>
<organism evidence="1 2">
    <name type="scientific">Meloidogyne enterolobii</name>
    <name type="common">Root-knot nematode worm</name>
    <name type="synonym">Meloidogyne mayaguensis</name>
    <dbReference type="NCBI Taxonomy" id="390850"/>
    <lineage>
        <taxon>Eukaryota</taxon>
        <taxon>Metazoa</taxon>
        <taxon>Ecdysozoa</taxon>
        <taxon>Nematoda</taxon>
        <taxon>Chromadorea</taxon>
        <taxon>Rhabditida</taxon>
        <taxon>Tylenchina</taxon>
        <taxon>Tylenchomorpha</taxon>
        <taxon>Tylenchoidea</taxon>
        <taxon>Meloidogynidae</taxon>
        <taxon>Meloidogyninae</taxon>
        <taxon>Meloidogyne</taxon>
    </lineage>
</organism>
<name>A0ACB1ASC2_MELEN</name>
<keyword evidence="2" id="KW-1185">Reference proteome</keyword>
<reference evidence="1" key="1">
    <citation type="submission" date="2023-11" db="EMBL/GenBank/DDBJ databases">
        <authorList>
            <person name="Poullet M."/>
        </authorList>
    </citation>
    <scope>NUCLEOTIDE SEQUENCE</scope>
    <source>
        <strain evidence="1">E1834</strain>
    </source>
</reference>